<organism evidence="1">
    <name type="scientific">Arion vulgaris</name>
    <dbReference type="NCBI Taxonomy" id="1028688"/>
    <lineage>
        <taxon>Eukaryota</taxon>
        <taxon>Metazoa</taxon>
        <taxon>Spiralia</taxon>
        <taxon>Lophotrochozoa</taxon>
        <taxon>Mollusca</taxon>
        <taxon>Gastropoda</taxon>
        <taxon>Heterobranchia</taxon>
        <taxon>Euthyneura</taxon>
        <taxon>Panpulmonata</taxon>
        <taxon>Eupulmonata</taxon>
        <taxon>Stylommatophora</taxon>
        <taxon>Helicina</taxon>
        <taxon>Arionoidea</taxon>
        <taxon>Arionidae</taxon>
        <taxon>Arion</taxon>
    </lineage>
</organism>
<name>A0A0B6ZQC9_9EUPU</name>
<reference evidence="1" key="1">
    <citation type="submission" date="2014-12" db="EMBL/GenBank/DDBJ databases">
        <title>Insight into the proteome of Arion vulgaris.</title>
        <authorList>
            <person name="Aradska J."/>
            <person name="Bulat T."/>
            <person name="Smidak R."/>
            <person name="Sarate P."/>
            <person name="Gangsoo J."/>
            <person name="Sialana F."/>
            <person name="Bilban M."/>
            <person name="Lubec G."/>
        </authorList>
    </citation>
    <scope>NUCLEOTIDE SEQUENCE</scope>
    <source>
        <tissue evidence="1">Skin</tissue>
    </source>
</reference>
<gene>
    <name evidence="1" type="primary">ORF75615</name>
</gene>
<dbReference type="EMBL" id="HACG01023918">
    <property type="protein sequence ID" value="CEK70783.1"/>
    <property type="molecule type" value="Transcribed_RNA"/>
</dbReference>
<accession>A0A0B6ZQC9</accession>
<protein>
    <submittedName>
        <fullName evidence="1">Uncharacterized protein</fullName>
    </submittedName>
</protein>
<sequence length="118" mass="13673">MVAKSGKPHGEEIILPEVTKVLNTDLHMSSRDIIKICNNILSSESLMIWTANVKDTFKLQTTKLALQLKNQHCLEISVCFRNHESFWLKNYYLSGNYLETDTKKESVFYVVDKFSSKR</sequence>
<evidence type="ECO:0000313" key="1">
    <source>
        <dbReference type="EMBL" id="CEK70783.1"/>
    </source>
</evidence>
<proteinExistence type="predicted"/>
<dbReference type="AlphaFoldDB" id="A0A0B6ZQC9"/>